<feature type="compositionally biased region" description="Acidic residues" evidence="1">
    <location>
        <begin position="381"/>
        <end position="390"/>
    </location>
</feature>
<feature type="domain" description="Transcription elongation factor Eaf N-terminal" evidence="2">
    <location>
        <begin position="18"/>
        <end position="117"/>
    </location>
</feature>
<keyword evidence="4" id="KW-1185">Reference proteome</keyword>
<organism evidence="3 4">
    <name type="scientific">Piedraia hortae CBS 480.64</name>
    <dbReference type="NCBI Taxonomy" id="1314780"/>
    <lineage>
        <taxon>Eukaryota</taxon>
        <taxon>Fungi</taxon>
        <taxon>Dikarya</taxon>
        <taxon>Ascomycota</taxon>
        <taxon>Pezizomycotina</taxon>
        <taxon>Dothideomycetes</taxon>
        <taxon>Dothideomycetidae</taxon>
        <taxon>Capnodiales</taxon>
        <taxon>Piedraiaceae</taxon>
        <taxon>Piedraia</taxon>
    </lineage>
</organism>
<evidence type="ECO:0000313" key="3">
    <source>
        <dbReference type="EMBL" id="KAF2864176.1"/>
    </source>
</evidence>
<proteinExistence type="predicted"/>
<protein>
    <recommendedName>
        <fullName evidence="2">Transcription elongation factor Eaf N-terminal domain-containing protein</fullName>
    </recommendedName>
</protein>
<gene>
    <name evidence="3" type="ORF">K470DRAFT_267652</name>
</gene>
<dbReference type="AlphaFoldDB" id="A0A6A7C9E3"/>
<feature type="compositionally biased region" description="Acidic residues" evidence="1">
    <location>
        <begin position="332"/>
        <end position="350"/>
    </location>
</feature>
<evidence type="ECO:0000259" key="2">
    <source>
        <dbReference type="Pfam" id="PF09816"/>
    </source>
</evidence>
<feature type="region of interest" description="Disordered" evidence="1">
    <location>
        <begin position="115"/>
        <end position="148"/>
    </location>
</feature>
<dbReference type="OrthoDB" id="125903at2759"/>
<name>A0A6A7C9E3_9PEZI</name>
<evidence type="ECO:0000313" key="4">
    <source>
        <dbReference type="Proteomes" id="UP000799421"/>
    </source>
</evidence>
<dbReference type="Pfam" id="PF09816">
    <property type="entry name" value="EAF"/>
    <property type="match status" value="1"/>
</dbReference>
<feature type="region of interest" description="Disordered" evidence="1">
    <location>
        <begin position="171"/>
        <end position="390"/>
    </location>
</feature>
<dbReference type="InterPro" id="IPR019194">
    <property type="entry name" value="Tscrpt_elong_fac_Eaf_N"/>
</dbReference>
<sequence length="390" mass="41497">MVAAVSIQLDLEAPGGVPIRLGDSILKPDGARRYISLCYNHKPQLRPDSKGTVLREQTGSLLSIDEGGTSNVWRWTGEEVGGDEGGYVLTFQGEGKTRTAVLEKLDGRFVWNLQSTPQAGPDETQKQHAHITAADMRGASGPDADNPYDYRHYLQEEAAPAVKTQASPAIGALKPDSKPVEAPSRPAAAKTLPLDRKRKAPVSADESVKKKPKTTVTEKKTTEAKGAAKARPANGTRKAPSGGKPKSAEPRPTASGSAKATVEKKEFSAKEPTPQPKSRADTPTSVDAAGSDFGELILDNPTPEEERRPPLLNKSDGAANPAPLVLPKREEEVIDVDEEPADDDDGDVEELPAAAIAEPDSDGDDLGAQLAAALEEAQRAEEEEEISEEE</sequence>
<evidence type="ECO:0000256" key="1">
    <source>
        <dbReference type="SAM" id="MobiDB-lite"/>
    </source>
</evidence>
<accession>A0A6A7C9E3</accession>
<dbReference type="Proteomes" id="UP000799421">
    <property type="component" value="Unassembled WGS sequence"/>
</dbReference>
<dbReference type="EMBL" id="MU005958">
    <property type="protein sequence ID" value="KAF2864176.1"/>
    <property type="molecule type" value="Genomic_DNA"/>
</dbReference>
<reference evidence="3" key="1">
    <citation type="journal article" date="2020" name="Stud. Mycol.">
        <title>101 Dothideomycetes genomes: a test case for predicting lifestyles and emergence of pathogens.</title>
        <authorList>
            <person name="Haridas S."/>
            <person name="Albert R."/>
            <person name="Binder M."/>
            <person name="Bloem J."/>
            <person name="Labutti K."/>
            <person name="Salamov A."/>
            <person name="Andreopoulos B."/>
            <person name="Baker S."/>
            <person name="Barry K."/>
            <person name="Bills G."/>
            <person name="Bluhm B."/>
            <person name="Cannon C."/>
            <person name="Castanera R."/>
            <person name="Culley D."/>
            <person name="Daum C."/>
            <person name="Ezra D."/>
            <person name="Gonzalez J."/>
            <person name="Henrissat B."/>
            <person name="Kuo A."/>
            <person name="Liang C."/>
            <person name="Lipzen A."/>
            <person name="Lutzoni F."/>
            <person name="Magnuson J."/>
            <person name="Mondo S."/>
            <person name="Nolan M."/>
            <person name="Ohm R."/>
            <person name="Pangilinan J."/>
            <person name="Park H.-J."/>
            <person name="Ramirez L."/>
            <person name="Alfaro M."/>
            <person name="Sun H."/>
            <person name="Tritt A."/>
            <person name="Yoshinaga Y."/>
            <person name="Zwiers L.-H."/>
            <person name="Turgeon B."/>
            <person name="Goodwin S."/>
            <person name="Spatafora J."/>
            <person name="Crous P."/>
            <person name="Grigoriev I."/>
        </authorList>
    </citation>
    <scope>NUCLEOTIDE SEQUENCE</scope>
    <source>
        <strain evidence="3">CBS 480.64</strain>
    </source>
</reference>